<name>A0A0F9MME0_9ZZZZ</name>
<gene>
    <name evidence="1" type="ORF">LCGC14_1364060</name>
</gene>
<comment type="caution">
    <text evidence="1">The sequence shown here is derived from an EMBL/GenBank/DDBJ whole genome shotgun (WGS) entry which is preliminary data.</text>
</comment>
<reference evidence="1" key="1">
    <citation type="journal article" date="2015" name="Nature">
        <title>Complex archaea that bridge the gap between prokaryotes and eukaryotes.</title>
        <authorList>
            <person name="Spang A."/>
            <person name="Saw J.H."/>
            <person name="Jorgensen S.L."/>
            <person name="Zaremba-Niedzwiedzka K."/>
            <person name="Martijn J."/>
            <person name="Lind A.E."/>
            <person name="van Eijk R."/>
            <person name="Schleper C."/>
            <person name="Guy L."/>
            <person name="Ettema T.J."/>
        </authorList>
    </citation>
    <scope>NUCLEOTIDE SEQUENCE</scope>
</reference>
<feature type="non-terminal residue" evidence="1">
    <location>
        <position position="1"/>
    </location>
</feature>
<proteinExistence type="predicted"/>
<dbReference type="EMBL" id="LAZR01008556">
    <property type="protein sequence ID" value="KKM78015.1"/>
    <property type="molecule type" value="Genomic_DNA"/>
</dbReference>
<accession>A0A0F9MME0</accession>
<organism evidence="1">
    <name type="scientific">marine sediment metagenome</name>
    <dbReference type="NCBI Taxonomy" id="412755"/>
    <lineage>
        <taxon>unclassified sequences</taxon>
        <taxon>metagenomes</taxon>
        <taxon>ecological metagenomes</taxon>
    </lineage>
</organism>
<evidence type="ECO:0000313" key="1">
    <source>
        <dbReference type="EMBL" id="KKM78015.1"/>
    </source>
</evidence>
<protein>
    <submittedName>
        <fullName evidence="1">Uncharacterized protein</fullName>
    </submittedName>
</protein>
<dbReference type="AlphaFoldDB" id="A0A0F9MME0"/>
<sequence>LYIKVLSPNPSGEYGQRPGYLPPIGRGLWASREYDKVVGAVQDAIAKADSP</sequence>